<evidence type="ECO:0000313" key="2">
    <source>
        <dbReference type="EMBL" id="SER15651.1"/>
    </source>
</evidence>
<feature type="transmembrane region" description="Helical" evidence="1">
    <location>
        <begin position="67"/>
        <end position="95"/>
    </location>
</feature>
<gene>
    <name evidence="2" type="ORF">SAMN04488038_11782</name>
</gene>
<organism evidence="2 3">
    <name type="scientific">Solimonas aquatica</name>
    <dbReference type="NCBI Taxonomy" id="489703"/>
    <lineage>
        <taxon>Bacteria</taxon>
        <taxon>Pseudomonadati</taxon>
        <taxon>Pseudomonadota</taxon>
        <taxon>Gammaproteobacteria</taxon>
        <taxon>Nevskiales</taxon>
        <taxon>Nevskiaceae</taxon>
        <taxon>Solimonas</taxon>
    </lineage>
</organism>
<sequence length="120" mass="13973">MINFILMSLLIVLVLLALLDAGMIYKLNRRCLQIERDGAHDAGLLRWYTDGFGVMQRWARWLRDTSLVLAVFAMILGAHPALIVATILTTALIQYERHYTRHCRRCHRLHQGTPRMMMRP</sequence>
<reference evidence="2 3" key="1">
    <citation type="submission" date="2016-10" db="EMBL/GenBank/DDBJ databases">
        <authorList>
            <person name="de Groot N.N."/>
        </authorList>
    </citation>
    <scope>NUCLEOTIDE SEQUENCE [LARGE SCALE GENOMIC DNA]</scope>
    <source>
        <strain evidence="2 3">DSM 25927</strain>
    </source>
</reference>
<protein>
    <submittedName>
        <fullName evidence="2">Uncharacterized protein</fullName>
    </submittedName>
</protein>
<accession>A0A1H9LW30</accession>
<dbReference type="AlphaFoldDB" id="A0A1H9LW30"/>
<keyword evidence="3" id="KW-1185">Reference proteome</keyword>
<name>A0A1H9LW30_9GAMM</name>
<dbReference type="RefSeq" id="WP_093289358.1">
    <property type="nucleotide sequence ID" value="NZ_FOFS01000017.1"/>
</dbReference>
<proteinExistence type="predicted"/>
<evidence type="ECO:0000256" key="1">
    <source>
        <dbReference type="SAM" id="Phobius"/>
    </source>
</evidence>
<dbReference type="Proteomes" id="UP000199233">
    <property type="component" value="Unassembled WGS sequence"/>
</dbReference>
<keyword evidence="1" id="KW-0812">Transmembrane</keyword>
<keyword evidence="1" id="KW-1133">Transmembrane helix</keyword>
<evidence type="ECO:0000313" key="3">
    <source>
        <dbReference type="Proteomes" id="UP000199233"/>
    </source>
</evidence>
<dbReference type="EMBL" id="FOFS01000017">
    <property type="protein sequence ID" value="SER15651.1"/>
    <property type="molecule type" value="Genomic_DNA"/>
</dbReference>
<keyword evidence="1" id="KW-0472">Membrane</keyword>